<evidence type="ECO:0000256" key="9">
    <source>
        <dbReference type="ARBA" id="ARBA00023136"/>
    </source>
</evidence>
<dbReference type="GO" id="GO:0005886">
    <property type="term" value="C:plasma membrane"/>
    <property type="evidence" value="ECO:0007669"/>
    <property type="project" value="TreeGrafter"/>
</dbReference>
<evidence type="ECO:0000259" key="13">
    <source>
        <dbReference type="PROSITE" id="PS51485"/>
    </source>
</evidence>
<dbReference type="GO" id="GO:0046872">
    <property type="term" value="F:metal ion binding"/>
    <property type="evidence" value="ECO:0007669"/>
    <property type="project" value="UniProtKB-KW"/>
</dbReference>
<evidence type="ECO:0000313" key="15">
    <source>
        <dbReference type="Proteomes" id="UP001341281"/>
    </source>
</evidence>
<keyword evidence="11" id="KW-0325">Glycoprotein</keyword>
<keyword evidence="3" id="KW-0812">Transmembrane</keyword>
<keyword evidence="9" id="KW-0472">Membrane</keyword>
<evidence type="ECO:0000256" key="1">
    <source>
        <dbReference type="ARBA" id="ARBA00004479"/>
    </source>
</evidence>
<dbReference type="SUPFAM" id="SSF49503">
    <property type="entry name" value="Cupredoxins"/>
    <property type="match status" value="1"/>
</dbReference>
<evidence type="ECO:0000256" key="6">
    <source>
        <dbReference type="ARBA" id="ARBA00022982"/>
    </source>
</evidence>
<dbReference type="PROSITE" id="PS51485">
    <property type="entry name" value="PHYTOCYANIN"/>
    <property type="match status" value="1"/>
</dbReference>
<keyword evidence="5 12" id="KW-0732">Signal</keyword>
<dbReference type="Gene3D" id="2.60.40.420">
    <property type="entry name" value="Cupredoxins - blue copper proteins"/>
    <property type="match status" value="1"/>
</dbReference>
<evidence type="ECO:0000256" key="5">
    <source>
        <dbReference type="ARBA" id="ARBA00022729"/>
    </source>
</evidence>
<name>A0AAQ3WHX7_PASNO</name>
<feature type="chain" id="PRO_5042866532" description="Phytocyanin domain-containing protein" evidence="12">
    <location>
        <begin position="24"/>
        <end position="138"/>
    </location>
</feature>
<gene>
    <name evidence="14" type="ORF">U9M48_011815</name>
</gene>
<dbReference type="GO" id="GO:0009610">
    <property type="term" value="P:response to symbiotic fungus"/>
    <property type="evidence" value="ECO:0007669"/>
    <property type="project" value="UniProtKB-ARBA"/>
</dbReference>
<dbReference type="Proteomes" id="UP001341281">
    <property type="component" value="Chromosome 03"/>
</dbReference>
<sequence length="138" mass="14637">MAAYRQVLLLAVVVVAAAPLASATQWMVGNDGGWGPKFNQSGWADGKTFRVGDSLVFVYNQGAHTVARVGKDDFAACNLEGNQLGFWDSGNDVVSLDQPGKVWFICTKPGHCDYGMKLVVDVEDGGALTPGPAPAPYF</sequence>
<dbReference type="InterPro" id="IPR003245">
    <property type="entry name" value="Phytocyanin_dom"/>
</dbReference>
<comment type="subcellular location">
    <subcellularLocation>
        <location evidence="1">Membrane</location>
        <topology evidence="1">Single-pass type I membrane protein</topology>
    </subcellularLocation>
</comment>
<dbReference type="CDD" id="cd04216">
    <property type="entry name" value="Phytocyanin"/>
    <property type="match status" value="1"/>
</dbReference>
<feature type="domain" description="Phytocyanin" evidence="13">
    <location>
        <begin position="24"/>
        <end position="124"/>
    </location>
</feature>
<evidence type="ECO:0000256" key="4">
    <source>
        <dbReference type="ARBA" id="ARBA00022723"/>
    </source>
</evidence>
<evidence type="ECO:0000256" key="3">
    <source>
        <dbReference type="ARBA" id="ARBA00022692"/>
    </source>
</evidence>
<keyword evidence="8" id="KW-0186">Copper</keyword>
<accession>A0AAQ3WHX7</accession>
<keyword evidence="15" id="KW-1185">Reference proteome</keyword>
<dbReference type="AlphaFoldDB" id="A0AAQ3WHX7"/>
<feature type="signal peptide" evidence="12">
    <location>
        <begin position="1"/>
        <end position="23"/>
    </location>
</feature>
<dbReference type="GO" id="GO:0009055">
    <property type="term" value="F:electron transfer activity"/>
    <property type="evidence" value="ECO:0007669"/>
    <property type="project" value="InterPro"/>
</dbReference>
<dbReference type="PANTHER" id="PTHR33021">
    <property type="entry name" value="BLUE COPPER PROTEIN"/>
    <property type="match status" value="1"/>
</dbReference>
<evidence type="ECO:0000256" key="7">
    <source>
        <dbReference type="ARBA" id="ARBA00022989"/>
    </source>
</evidence>
<evidence type="ECO:0000313" key="14">
    <source>
        <dbReference type="EMBL" id="WVZ62020.1"/>
    </source>
</evidence>
<dbReference type="Pfam" id="PF02298">
    <property type="entry name" value="Cu_bind_like"/>
    <property type="match status" value="1"/>
</dbReference>
<evidence type="ECO:0000256" key="10">
    <source>
        <dbReference type="ARBA" id="ARBA00023157"/>
    </source>
</evidence>
<keyword evidence="2" id="KW-0813">Transport</keyword>
<keyword evidence="7" id="KW-1133">Transmembrane helix</keyword>
<dbReference type="InterPro" id="IPR008972">
    <property type="entry name" value="Cupredoxin"/>
</dbReference>
<proteinExistence type="predicted"/>
<reference evidence="14 15" key="1">
    <citation type="submission" date="2024-02" db="EMBL/GenBank/DDBJ databases">
        <title>High-quality chromosome-scale genome assembly of Pensacola bahiagrass (Paspalum notatum Flugge var. saurae).</title>
        <authorList>
            <person name="Vega J.M."/>
            <person name="Podio M."/>
            <person name="Orjuela J."/>
            <person name="Siena L.A."/>
            <person name="Pessino S.C."/>
            <person name="Combes M.C."/>
            <person name="Mariac C."/>
            <person name="Albertini E."/>
            <person name="Pupilli F."/>
            <person name="Ortiz J.P.A."/>
            <person name="Leblanc O."/>
        </authorList>
    </citation>
    <scope>NUCLEOTIDE SEQUENCE [LARGE SCALE GENOMIC DNA]</scope>
    <source>
        <strain evidence="14">R1</strain>
        <tissue evidence="14">Leaf</tissue>
    </source>
</reference>
<dbReference type="FunFam" id="2.60.40.420:FF:000067">
    <property type="entry name" value="Cupredoxin superfamily protein"/>
    <property type="match status" value="1"/>
</dbReference>
<keyword evidence="4" id="KW-0479">Metal-binding</keyword>
<evidence type="ECO:0000256" key="2">
    <source>
        <dbReference type="ARBA" id="ARBA00022448"/>
    </source>
</evidence>
<evidence type="ECO:0000256" key="12">
    <source>
        <dbReference type="SAM" id="SignalP"/>
    </source>
</evidence>
<dbReference type="EMBL" id="CP144747">
    <property type="protein sequence ID" value="WVZ62020.1"/>
    <property type="molecule type" value="Genomic_DNA"/>
</dbReference>
<dbReference type="PANTHER" id="PTHR33021:SF557">
    <property type="entry name" value="OS07G0165900 PROTEIN"/>
    <property type="match status" value="1"/>
</dbReference>
<keyword evidence="6" id="KW-0249">Electron transport</keyword>
<protein>
    <recommendedName>
        <fullName evidence="13">Phytocyanin domain-containing protein</fullName>
    </recommendedName>
</protein>
<organism evidence="14 15">
    <name type="scientific">Paspalum notatum var. saurae</name>
    <dbReference type="NCBI Taxonomy" id="547442"/>
    <lineage>
        <taxon>Eukaryota</taxon>
        <taxon>Viridiplantae</taxon>
        <taxon>Streptophyta</taxon>
        <taxon>Embryophyta</taxon>
        <taxon>Tracheophyta</taxon>
        <taxon>Spermatophyta</taxon>
        <taxon>Magnoliopsida</taxon>
        <taxon>Liliopsida</taxon>
        <taxon>Poales</taxon>
        <taxon>Poaceae</taxon>
        <taxon>PACMAD clade</taxon>
        <taxon>Panicoideae</taxon>
        <taxon>Andropogonodae</taxon>
        <taxon>Paspaleae</taxon>
        <taxon>Paspalinae</taxon>
        <taxon>Paspalum</taxon>
    </lineage>
</organism>
<dbReference type="InterPro" id="IPR039391">
    <property type="entry name" value="Phytocyanin-like"/>
</dbReference>
<evidence type="ECO:0000256" key="11">
    <source>
        <dbReference type="ARBA" id="ARBA00023180"/>
    </source>
</evidence>
<evidence type="ECO:0000256" key="8">
    <source>
        <dbReference type="ARBA" id="ARBA00023008"/>
    </source>
</evidence>
<keyword evidence="10" id="KW-1015">Disulfide bond</keyword>